<dbReference type="AlphaFoldDB" id="A0A7R9KPY7"/>
<dbReference type="GO" id="GO:0005829">
    <property type="term" value="C:cytosol"/>
    <property type="evidence" value="ECO:0007669"/>
    <property type="project" value="TreeGrafter"/>
</dbReference>
<dbReference type="GO" id="GO:0005968">
    <property type="term" value="C:Rab-protein geranylgeranyltransferase complex"/>
    <property type="evidence" value="ECO:0007669"/>
    <property type="project" value="TreeGrafter"/>
</dbReference>
<keyword evidence="1" id="KW-1133">Transmembrane helix</keyword>
<feature type="non-terminal residue" evidence="3">
    <location>
        <position position="481"/>
    </location>
</feature>
<keyword evidence="1" id="KW-0472">Membrane</keyword>
<dbReference type="EMBL" id="OC859118">
    <property type="protein sequence ID" value="CAD7627223.1"/>
    <property type="molecule type" value="Genomic_DNA"/>
</dbReference>
<dbReference type="OrthoDB" id="110174at2759"/>
<dbReference type="PANTHER" id="PTHR11787:SF4">
    <property type="entry name" value="CHM, RAB ESCORT PROTEIN 1"/>
    <property type="match status" value="1"/>
</dbReference>
<gene>
    <name evidence="3" type="ORF">OSB1V03_LOCUS7653</name>
</gene>
<evidence type="ECO:0000256" key="1">
    <source>
        <dbReference type="SAM" id="Phobius"/>
    </source>
</evidence>
<dbReference type="GO" id="GO:0016192">
    <property type="term" value="P:vesicle-mediated transport"/>
    <property type="evidence" value="ECO:0007669"/>
    <property type="project" value="TreeGrafter"/>
</dbReference>
<keyword evidence="1" id="KW-0812">Transmembrane</keyword>
<dbReference type="GO" id="GO:0005634">
    <property type="term" value="C:nucleus"/>
    <property type="evidence" value="ECO:0007669"/>
    <property type="project" value="TreeGrafter"/>
</dbReference>
<dbReference type="Proteomes" id="UP000759131">
    <property type="component" value="Unassembled WGS sequence"/>
</dbReference>
<dbReference type="GO" id="GO:0007264">
    <property type="term" value="P:small GTPase-mediated signal transduction"/>
    <property type="evidence" value="ECO:0007669"/>
    <property type="project" value="InterPro"/>
</dbReference>
<sequence>CAVFGGTYCLKKKCQSLIVDQNNKCNAVVIDGRRFNCDFVVTDYSLTGCDDKSGGEANAKYISRAILISDQSIKKADSEHLSLLHIPASDQNKSSVFVIEVGSSCLVAPKGLFVQYLWCDSFGDNAKHDLMPIVKKLYNFTPESDCEKPKALWSVYFNQMCSKPDVQNLPQNVYITTPPVNELDFDFAINEVLPERYSHRCSQTRNSYRELPIQMSLPLEENLELLALREWNVSHIARQYKLMDLMEFFLCSGTQVFSAGDLCTRCGAIVGLPHNFSYNTIDDVKVNEISILGVNAAELQADEESAQDFKELIESLVLSENAKKFAITRELHMTSNDRVLNGIFIAVVSLFFGVGIGQQIILSRNIRRRYLLSVCIRLVSAAIGLAMFLVIREMLYYGWDKAADEAAIKQGYAYFEGAVEYYQKLIQRQEALDNLMAKNKLKGESLKDTLLTLFDVKGVSNSKRLERVLELDPTDSEETPT</sequence>
<feature type="domain" description="RAE1/2" evidence="2">
    <location>
        <begin position="62"/>
        <end position="179"/>
    </location>
</feature>
<proteinExistence type="predicted"/>
<dbReference type="Gene3D" id="3.30.519.10">
    <property type="entry name" value="Guanine Nucleotide Dissociation Inhibitor, domain 2"/>
    <property type="match status" value="1"/>
</dbReference>
<dbReference type="GO" id="GO:0005092">
    <property type="term" value="F:GDP-dissociation inhibitor activity"/>
    <property type="evidence" value="ECO:0007669"/>
    <property type="project" value="InterPro"/>
</dbReference>
<protein>
    <recommendedName>
        <fullName evidence="2">RAE1/2 domain-containing protein</fullName>
    </recommendedName>
</protein>
<evidence type="ECO:0000259" key="2">
    <source>
        <dbReference type="Pfam" id="PF22603"/>
    </source>
</evidence>
<dbReference type="InterPro" id="IPR018203">
    <property type="entry name" value="GDP_dissociation_inhibitor"/>
</dbReference>
<reference evidence="3" key="1">
    <citation type="submission" date="2020-11" db="EMBL/GenBank/DDBJ databases">
        <authorList>
            <person name="Tran Van P."/>
        </authorList>
    </citation>
    <scope>NUCLEOTIDE SEQUENCE</scope>
</reference>
<accession>A0A7R9KPY7</accession>
<dbReference type="Pfam" id="PF22603">
    <property type="entry name" value="RAE1_2_domI_C"/>
    <property type="match status" value="1"/>
</dbReference>
<feature type="transmembrane region" description="Helical" evidence="1">
    <location>
        <begin position="339"/>
        <end position="358"/>
    </location>
</feature>
<name>A0A7R9KPY7_9ACAR</name>
<organism evidence="3">
    <name type="scientific">Medioppia subpectinata</name>
    <dbReference type="NCBI Taxonomy" id="1979941"/>
    <lineage>
        <taxon>Eukaryota</taxon>
        <taxon>Metazoa</taxon>
        <taxon>Ecdysozoa</taxon>
        <taxon>Arthropoda</taxon>
        <taxon>Chelicerata</taxon>
        <taxon>Arachnida</taxon>
        <taxon>Acari</taxon>
        <taxon>Acariformes</taxon>
        <taxon>Sarcoptiformes</taxon>
        <taxon>Oribatida</taxon>
        <taxon>Brachypylina</taxon>
        <taxon>Oppioidea</taxon>
        <taxon>Oppiidae</taxon>
        <taxon>Medioppia</taxon>
    </lineage>
</organism>
<evidence type="ECO:0000313" key="4">
    <source>
        <dbReference type="Proteomes" id="UP000759131"/>
    </source>
</evidence>
<dbReference type="InterPro" id="IPR054420">
    <property type="entry name" value="RAE1_2_domI_C"/>
</dbReference>
<dbReference type="EMBL" id="CAJPIZ010004543">
    <property type="protein sequence ID" value="CAG2107653.1"/>
    <property type="molecule type" value="Genomic_DNA"/>
</dbReference>
<keyword evidence="4" id="KW-1185">Reference proteome</keyword>
<dbReference type="PANTHER" id="PTHR11787">
    <property type="entry name" value="RAB GDP-DISSOCIATION INHIBITOR"/>
    <property type="match status" value="1"/>
</dbReference>
<evidence type="ECO:0000313" key="3">
    <source>
        <dbReference type="EMBL" id="CAD7627223.1"/>
    </source>
</evidence>
<dbReference type="SUPFAM" id="SSF54373">
    <property type="entry name" value="FAD-linked reductases, C-terminal domain"/>
    <property type="match status" value="1"/>
</dbReference>
<feature type="transmembrane region" description="Helical" evidence="1">
    <location>
        <begin position="370"/>
        <end position="391"/>
    </location>
</feature>